<keyword evidence="1" id="KW-0810">Translation regulation</keyword>
<dbReference type="AlphaFoldDB" id="A0A1R0MQ85"/>
<evidence type="ECO:0000256" key="2">
    <source>
        <dbReference type="ARBA" id="ARBA00038434"/>
    </source>
</evidence>
<dbReference type="InterPro" id="IPR036567">
    <property type="entry name" value="RHF-like"/>
</dbReference>
<evidence type="ECO:0000256" key="1">
    <source>
        <dbReference type="ARBA" id="ARBA00022845"/>
    </source>
</evidence>
<dbReference type="Gene3D" id="3.30.160.100">
    <property type="entry name" value="Ribosome hibernation promotion factor-like"/>
    <property type="match status" value="1"/>
</dbReference>
<comment type="similarity">
    <text evidence="2">Belongs to the HPF/YfiA ribosome-associated protein family. Short HPF subfamily.</text>
</comment>
<dbReference type="GO" id="GO:0022627">
    <property type="term" value="C:cytosolic small ribosomal subunit"/>
    <property type="evidence" value="ECO:0007669"/>
    <property type="project" value="TreeGrafter"/>
</dbReference>
<evidence type="ECO:0000256" key="4">
    <source>
        <dbReference type="ARBA" id="ARBA00041148"/>
    </source>
</evidence>
<reference evidence="6 7" key="1">
    <citation type="submission" date="2017-05" db="EMBL/GenBank/DDBJ databases">
        <title>Chromobacterium violaceum GHPS1 isolated from Hydrocarbon polluted soil in French Guiana display an awesome secondary metabolite arsenal and a battery of drug and heavy-metal-resistance and detoxification of xenobiotics proteins.</title>
        <authorList>
            <person name="Belbahri L."/>
        </authorList>
    </citation>
    <scope>NUCLEOTIDE SEQUENCE [LARGE SCALE GENOMIC DNA]</scope>
    <source>
        <strain evidence="6 7">GHPS1</strain>
    </source>
</reference>
<dbReference type="PANTHER" id="PTHR33231:SF1">
    <property type="entry name" value="30S RIBOSOMAL PROTEIN"/>
    <property type="match status" value="1"/>
</dbReference>
<dbReference type="GO" id="GO:0045900">
    <property type="term" value="P:negative regulation of translational elongation"/>
    <property type="evidence" value="ECO:0007669"/>
    <property type="project" value="TreeGrafter"/>
</dbReference>
<dbReference type="RefSeq" id="WP_011136880.1">
    <property type="nucleotide sequence ID" value="NZ_CP024028.1"/>
</dbReference>
<dbReference type="CDD" id="cd00552">
    <property type="entry name" value="RaiA"/>
    <property type="match status" value="1"/>
</dbReference>
<dbReference type="PANTHER" id="PTHR33231">
    <property type="entry name" value="30S RIBOSOMAL PROTEIN"/>
    <property type="match status" value="1"/>
</dbReference>
<dbReference type="EMBL" id="NHOO01000007">
    <property type="protein sequence ID" value="OVE48419.1"/>
    <property type="molecule type" value="Genomic_DNA"/>
</dbReference>
<dbReference type="FunFam" id="3.30.160.100:FF:000001">
    <property type="entry name" value="Ribosome hibernation promoting factor"/>
    <property type="match status" value="1"/>
</dbReference>
<dbReference type="Proteomes" id="UP000196342">
    <property type="component" value="Unassembled WGS sequence"/>
</dbReference>
<dbReference type="OMA" id="NLTGHHI"/>
<dbReference type="GO" id="GO:0043024">
    <property type="term" value="F:ribosomal small subunit binding"/>
    <property type="evidence" value="ECO:0007669"/>
    <property type="project" value="TreeGrafter"/>
</dbReference>
<keyword evidence="7" id="KW-1185">Reference proteome</keyword>
<sequence length="110" mass="12385">MNLKVTGLHLEVTPSLREYIENKLERITRHVDHVIDISVTLSVDKLVQKAEVNVHLSGKDIHIEASEADLYAAIDILMDKLDRQVLKYKEKLTEHRALGSGEASQTQASL</sequence>
<accession>A0A1R0MQ85</accession>
<dbReference type="GeneID" id="66364555"/>
<comment type="subunit">
    <text evidence="3">Associates exclusively with 100S ribosomes, which are dimers of 70S ribosomes.</text>
</comment>
<evidence type="ECO:0000256" key="3">
    <source>
        <dbReference type="ARBA" id="ARBA00038695"/>
    </source>
</evidence>
<dbReference type="InterPro" id="IPR050574">
    <property type="entry name" value="HPF/YfiA_ribosome-assoc"/>
</dbReference>
<dbReference type="Pfam" id="PF02482">
    <property type="entry name" value="Ribosomal_S30AE"/>
    <property type="match status" value="1"/>
</dbReference>
<dbReference type="SUPFAM" id="SSF69754">
    <property type="entry name" value="Ribosome binding protein Y (YfiA homologue)"/>
    <property type="match status" value="1"/>
</dbReference>
<evidence type="ECO:0000313" key="7">
    <source>
        <dbReference type="Proteomes" id="UP000196342"/>
    </source>
</evidence>
<dbReference type="NCBIfam" id="TIGR00741">
    <property type="entry name" value="yfiA"/>
    <property type="match status" value="1"/>
</dbReference>
<comment type="caution">
    <text evidence="6">The sequence shown here is derived from an EMBL/GenBank/DDBJ whole genome shotgun (WGS) entry which is preliminary data.</text>
</comment>
<evidence type="ECO:0000256" key="5">
    <source>
        <dbReference type="ARBA" id="ARBA00041319"/>
    </source>
</evidence>
<accession>A0A202BAF0</accession>
<proteinExistence type="inferred from homology"/>
<protein>
    <recommendedName>
        <fullName evidence="4">Ribosome hibernation promoting factor</fullName>
    </recommendedName>
    <alternativeName>
        <fullName evidence="5">Hibernation factor HPF</fullName>
    </alternativeName>
</protein>
<gene>
    <name evidence="6" type="ORF">CBW21_10745</name>
</gene>
<evidence type="ECO:0000313" key="6">
    <source>
        <dbReference type="EMBL" id="OVE48419.1"/>
    </source>
</evidence>
<dbReference type="InterPro" id="IPR003489">
    <property type="entry name" value="RHF/RaiA"/>
</dbReference>
<organism evidence="6 7">
    <name type="scientific">Chromobacterium violaceum</name>
    <dbReference type="NCBI Taxonomy" id="536"/>
    <lineage>
        <taxon>Bacteria</taxon>
        <taxon>Pseudomonadati</taxon>
        <taxon>Pseudomonadota</taxon>
        <taxon>Betaproteobacteria</taxon>
        <taxon>Neisseriales</taxon>
        <taxon>Chromobacteriaceae</taxon>
        <taxon>Chromobacterium</taxon>
    </lineage>
</organism>
<name>A0A1R0MQ85_CHRVL</name>